<accession>A0AAV5RU35</accession>
<gene>
    <name evidence="2" type="ORF">DAKH74_017050</name>
</gene>
<feature type="compositionally biased region" description="Basic and acidic residues" evidence="1">
    <location>
        <begin position="168"/>
        <end position="191"/>
    </location>
</feature>
<keyword evidence="3" id="KW-1185">Reference proteome</keyword>
<evidence type="ECO:0000313" key="2">
    <source>
        <dbReference type="EMBL" id="GMM55089.1"/>
    </source>
</evidence>
<sequence length="234" mass="26334">MRHTRTLFKYNAVYHRNLLINANMSRAKEIQEKLALNAKLQAALSANTSKVLGWLGDSRDEKDSSESQYKEKDQAYSIKDLEDSKKMFFELPVVQIGSGLNMGDSGADDAASSDIHTIGEFVKSNKKISSLAKKKKRSENLNERNNIYRVAKDDTRAMVALKNKIRSGRREEMRRNGSLESRKTSGTKDTRPSNNRGKQDESDDESSDDDEGRRPAAAKKSVNLLFGSKKKGRK</sequence>
<name>A0AAV5RU35_MAUHU</name>
<dbReference type="EMBL" id="BTGD01000003">
    <property type="protein sequence ID" value="GMM55089.1"/>
    <property type="molecule type" value="Genomic_DNA"/>
</dbReference>
<dbReference type="Proteomes" id="UP001377567">
    <property type="component" value="Unassembled WGS sequence"/>
</dbReference>
<organism evidence="2 3">
    <name type="scientific">Maudiozyma humilis</name>
    <name type="common">Sour dough yeast</name>
    <name type="synonym">Kazachstania humilis</name>
    <dbReference type="NCBI Taxonomy" id="51915"/>
    <lineage>
        <taxon>Eukaryota</taxon>
        <taxon>Fungi</taxon>
        <taxon>Dikarya</taxon>
        <taxon>Ascomycota</taxon>
        <taxon>Saccharomycotina</taxon>
        <taxon>Saccharomycetes</taxon>
        <taxon>Saccharomycetales</taxon>
        <taxon>Saccharomycetaceae</taxon>
        <taxon>Maudiozyma</taxon>
    </lineage>
</organism>
<dbReference type="Pfam" id="PF10863">
    <property type="entry name" value="NOP19"/>
    <property type="match status" value="1"/>
</dbReference>
<dbReference type="AlphaFoldDB" id="A0AAV5RU35"/>
<feature type="compositionally biased region" description="Acidic residues" evidence="1">
    <location>
        <begin position="201"/>
        <end position="210"/>
    </location>
</feature>
<dbReference type="InterPro" id="IPR022592">
    <property type="entry name" value="Nucleolar_19"/>
</dbReference>
<reference evidence="2 3" key="1">
    <citation type="journal article" date="2023" name="Elife">
        <title>Identification of key yeast species and microbe-microbe interactions impacting larval growth of Drosophila in the wild.</title>
        <authorList>
            <person name="Mure A."/>
            <person name="Sugiura Y."/>
            <person name="Maeda R."/>
            <person name="Honda K."/>
            <person name="Sakurai N."/>
            <person name="Takahashi Y."/>
            <person name="Watada M."/>
            <person name="Katoh T."/>
            <person name="Gotoh A."/>
            <person name="Gotoh Y."/>
            <person name="Taniguchi I."/>
            <person name="Nakamura K."/>
            <person name="Hayashi T."/>
            <person name="Katayama T."/>
            <person name="Uemura T."/>
            <person name="Hattori Y."/>
        </authorList>
    </citation>
    <scope>NUCLEOTIDE SEQUENCE [LARGE SCALE GENOMIC DNA]</scope>
    <source>
        <strain evidence="2 3">KH-74</strain>
    </source>
</reference>
<evidence type="ECO:0000256" key="1">
    <source>
        <dbReference type="SAM" id="MobiDB-lite"/>
    </source>
</evidence>
<dbReference type="GO" id="GO:0042274">
    <property type="term" value="P:ribosomal small subunit biogenesis"/>
    <property type="evidence" value="ECO:0007669"/>
    <property type="project" value="InterPro"/>
</dbReference>
<dbReference type="GO" id="GO:0030686">
    <property type="term" value="C:90S preribosome"/>
    <property type="evidence" value="ECO:0007669"/>
    <property type="project" value="InterPro"/>
</dbReference>
<comment type="caution">
    <text evidence="2">The sequence shown here is derived from an EMBL/GenBank/DDBJ whole genome shotgun (WGS) entry which is preliminary data.</text>
</comment>
<evidence type="ECO:0000313" key="3">
    <source>
        <dbReference type="Proteomes" id="UP001377567"/>
    </source>
</evidence>
<protein>
    <submittedName>
        <fullName evidence="2">Nop19 protein</fullName>
    </submittedName>
</protein>
<proteinExistence type="predicted"/>
<feature type="region of interest" description="Disordered" evidence="1">
    <location>
        <begin position="162"/>
        <end position="234"/>
    </location>
</feature>